<dbReference type="Gene3D" id="3.40.630.30">
    <property type="match status" value="1"/>
</dbReference>
<dbReference type="InterPro" id="IPR016181">
    <property type="entry name" value="Acyl_CoA_acyltransferase"/>
</dbReference>
<keyword evidence="2" id="KW-0808">Transferase</keyword>
<name>A0A7W4Z1L6_9ACTN</name>
<gene>
    <name evidence="2" type="ORF">FHU40_001802</name>
</gene>
<dbReference type="GO" id="GO:0016747">
    <property type="term" value="F:acyltransferase activity, transferring groups other than amino-acyl groups"/>
    <property type="evidence" value="ECO:0007669"/>
    <property type="project" value="InterPro"/>
</dbReference>
<dbReference type="Proteomes" id="UP000589626">
    <property type="component" value="Unassembled WGS sequence"/>
</dbReference>
<dbReference type="SUPFAM" id="SSF55729">
    <property type="entry name" value="Acyl-CoA N-acyltransferases (Nat)"/>
    <property type="match status" value="2"/>
</dbReference>
<evidence type="ECO:0000313" key="3">
    <source>
        <dbReference type="Proteomes" id="UP000589626"/>
    </source>
</evidence>
<dbReference type="Pfam" id="PF00583">
    <property type="entry name" value="Acetyltransf_1"/>
    <property type="match status" value="1"/>
</dbReference>
<dbReference type="EMBL" id="JACHWR010000001">
    <property type="protein sequence ID" value="MBB3042001.1"/>
    <property type="molecule type" value="Genomic_DNA"/>
</dbReference>
<keyword evidence="3" id="KW-1185">Reference proteome</keyword>
<accession>A0A7W4Z1L6</accession>
<comment type="caution">
    <text evidence="2">The sequence shown here is derived from an EMBL/GenBank/DDBJ whole genome shotgun (WGS) entry which is preliminary data.</text>
</comment>
<sequence length="340" mass="36984">MSRMRIVEVDAGDPASFDPWHRAYAAAELAIGPDVASPWQLEEVRAMMLHQGSRAWTAGWSGLVDGRVVCSGWLRTPLLDNTDRAELMVHTVPDARRRGHATAMLEHLEAVARERGRSTLGAEASWPYAVGAEGDGEPGPAFAYARGYDLALGDVKRLLRLPVGEELLDGLAAAAAPHHVGYVLRSWVGPVPDDLLVGWARLVASLAIEAPTGELSVEAESADPAVVREDEALLAKQGRTKYNTVAVAPDGDVVAYTDVVTTVHEPGRAYQWGTLVRRDARGHRLGIAVKVANLRLLQAQARDITLLTTYNAEVNRQMIEVNERLGFTPVARLGEFQKRL</sequence>
<reference evidence="2 3" key="1">
    <citation type="submission" date="2020-08" db="EMBL/GenBank/DDBJ databases">
        <title>Sequencing the genomes of 1000 actinobacteria strains.</title>
        <authorList>
            <person name="Klenk H.-P."/>
        </authorList>
    </citation>
    <scope>NUCLEOTIDE SEQUENCE [LARGE SCALE GENOMIC DNA]</scope>
    <source>
        <strain evidence="2 3">DSM 105498</strain>
    </source>
</reference>
<evidence type="ECO:0000313" key="2">
    <source>
        <dbReference type="EMBL" id="MBB3042001.1"/>
    </source>
</evidence>
<dbReference type="PROSITE" id="PS51186">
    <property type="entry name" value="GNAT"/>
    <property type="match status" value="1"/>
</dbReference>
<evidence type="ECO:0000259" key="1">
    <source>
        <dbReference type="PROSITE" id="PS51186"/>
    </source>
</evidence>
<proteinExistence type="predicted"/>
<organism evidence="2 3">
    <name type="scientific">Nocardioides soli</name>
    <dbReference type="NCBI Taxonomy" id="1036020"/>
    <lineage>
        <taxon>Bacteria</taxon>
        <taxon>Bacillati</taxon>
        <taxon>Actinomycetota</taxon>
        <taxon>Actinomycetes</taxon>
        <taxon>Propionibacteriales</taxon>
        <taxon>Nocardioidaceae</taxon>
        <taxon>Nocardioides</taxon>
    </lineage>
</organism>
<dbReference type="CDD" id="cd04301">
    <property type="entry name" value="NAT_SF"/>
    <property type="match status" value="1"/>
</dbReference>
<protein>
    <submittedName>
        <fullName evidence="2">GNAT superfamily N-acetyltransferase</fullName>
    </submittedName>
</protein>
<feature type="domain" description="N-acetyltransferase" evidence="1">
    <location>
        <begin position="4"/>
        <end position="164"/>
    </location>
</feature>
<dbReference type="AlphaFoldDB" id="A0A7W4Z1L6"/>
<dbReference type="InterPro" id="IPR000182">
    <property type="entry name" value="GNAT_dom"/>
</dbReference>